<keyword evidence="1" id="KW-0472">Membrane</keyword>
<evidence type="ECO:0000313" key="2">
    <source>
        <dbReference type="EMBL" id="KOF96631.1"/>
    </source>
</evidence>
<name>A0A0L8I558_OCTBM</name>
<accession>A0A0L8I558</accession>
<reference evidence="2" key="1">
    <citation type="submission" date="2015-07" db="EMBL/GenBank/DDBJ databases">
        <title>MeaNS - Measles Nucleotide Surveillance Program.</title>
        <authorList>
            <person name="Tran T."/>
            <person name="Druce J."/>
        </authorList>
    </citation>
    <scope>NUCLEOTIDE SEQUENCE</scope>
    <source>
        <strain evidence="2">UCB-OBI-ISO-001</strain>
        <tissue evidence="2">Gonad</tissue>
    </source>
</reference>
<keyword evidence="1" id="KW-0812">Transmembrane</keyword>
<evidence type="ECO:0000256" key="1">
    <source>
        <dbReference type="SAM" id="Phobius"/>
    </source>
</evidence>
<keyword evidence="1" id="KW-1133">Transmembrane helix</keyword>
<dbReference type="AlphaFoldDB" id="A0A0L8I558"/>
<dbReference type="EMBL" id="KQ416518">
    <property type="protein sequence ID" value="KOF96631.1"/>
    <property type="molecule type" value="Genomic_DNA"/>
</dbReference>
<gene>
    <name evidence="2" type="ORF">OCBIM_22034173mg</name>
</gene>
<sequence>MYPRLRTRTHIDLRPVLLQTHLQPVNTKTHNQFPTTVHHLFFTFTWNWYCFFFFIIFACSNSGCRKENTSDTKLFSKRKNISAEILRFHYRHIRSTNIFLQFRF</sequence>
<organism evidence="2">
    <name type="scientific">Octopus bimaculoides</name>
    <name type="common">California two-spotted octopus</name>
    <dbReference type="NCBI Taxonomy" id="37653"/>
    <lineage>
        <taxon>Eukaryota</taxon>
        <taxon>Metazoa</taxon>
        <taxon>Spiralia</taxon>
        <taxon>Lophotrochozoa</taxon>
        <taxon>Mollusca</taxon>
        <taxon>Cephalopoda</taxon>
        <taxon>Coleoidea</taxon>
        <taxon>Octopodiformes</taxon>
        <taxon>Octopoda</taxon>
        <taxon>Incirrata</taxon>
        <taxon>Octopodidae</taxon>
        <taxon>Octopus</taxon>
    </lineage>
</organism>
<feature type="transmembrane region" description="Helical" evidence="1">
    <location>
        <begin position="46"/>
        <end position="64"/>
    </location>
</feature>
<proteinExistence type="predicted"/>
<protein>
    <submittedName>
        <fullName evidence="2">Uncharacterized protein</fullName>
    </submittedName>
</protein>